<evidence type="ECO:0000313" key="11">
    <source>
        <dbReference type="EMBL" id="TFW31470.1"/>
    </source>
</evidence>
<evidence type="ECO:0000259" key="9">
    <source>
        <dbReference type="Pfam" id="PF13231"/>
    </source>
</evidence>
<keyword evidence="5 8" id="KW-0812">Transmembrane</keyword>
<evidence type="ECO:0000256" key="2">
    <source>
        <dbReference type="ARBA" id="ARBA00022475"/>
    </source>
</evidence>
<feature type="domain" description="Glycosyltransferase RgtA/B/C/D-like" evidence="9">
    <location>
        <begin position="96"/>
        <end position="251"/>
    </location>
</feature>
<feature type="transmembrane region" description="Helical" evidence="8">
    <location>
        <begin position="291"/>
        <end position="313"/>
    </location>
</feature>
<dbReference type="GO" id="GO:0009103">
    <property type="term" value="P:lipopolysaccharide biosynthetic process"/>
    <property type="evidence" value="ECO:0007669"/>
    <property type="project" value="UniProtKB-ARBA"/>
</dbReference>
<evidence type="ECO:0000256" key="6">
    <source>
        <dbReference type="ARBA" id="ARBA00022989"/>
    </source>
</evidence>
<dbReference type="PANTHER" id="PTHR33908">
    <property type="entry name" value="MANNOSYLTRANSFERASE YKCB-RELATED"/>
    <property type="match status" value="1"/>
</dbReference>
<keyword evidence="12" id="KW-1185">Reference proteome</keyword>
<dbReference type="Pfam" id="PF13231">
    <property type="entry name" value="PMT_2"/>
    <property type="match status" value="1"/>
</dbReference>
<feature type="transmembrane region" description="Helical" evidence="8">
    <location>
        <begin position="196"/>
        <end position="221"/>
    </location>
</feature>
<evidence type="ECO:0000256" key="8">
    <source>
        <dbReference type="SAM" id="Phobius"/>
    </source>
</evidence>
<keyword evidence="7 8" id="KW-0472">Membrane</keyword>
<feature type="transmembrane region" description="Helical" evidence="8">
    <location>
        <begin position="377"/>
        <end position="397"/>
    </location>
</feature>
<evidence type="ECO:0000256" key="5">
    <source>
        <dbReference type="ARBA" id="ARBA00022692"/>
    </source>
</evidence>
<protein>
    <submittedName>
        <fullName evidence="10">Glycosyltransferase family 39 protein</fullName>
    </submittedName>
</protein>
<dbReference type="PANTHER" id="PTHR33908:SF3">
    <property type="entry name" value="UNDECAPRENYL PHOSPHATE-ALPHA-4-AMINO-4-DEOXY-L-ARABINOSE ARABINOSYL TRANSFERASE"/>
    <property type="match status" value="1"/>
</dbReference>
<comment type="caution">
    <text evidence="10">The sequence shown here is derived from an EMBL/GenBank/DDBJ whole genome shotgun (WGS) entry which is preliminary data.</text>
</comment>
<organism evidence="10 12">
    <name type="scientific">Massilia horti</name>
    <dbReference type="NCBI Taxonomy" id="2562153"/>
    <lineage>
        <taxon>Bacteria</taxon>
        <taxon>Pseudomonadati</taxon>
        <taxon>Pseudomonadota</taxon>
        <taxon>Betaproteobacteria</taxon>
        <taxon>Burkholderiales</taxon>
        <taxon>Oxalobacteraceae</taxon>
        <taxon>Telluria group</taxon>
        <taxon>Massilia</taxon>
    </lineage>
</organism>
<feature type="transmembrane region" description="Helical" evidence="8">
    <location>
        <begin position="325"/>
        <end position="343"/>
    </location>
</feature>
<comment type="subcellular location">
    <subcellularLocation>
        <location evidence="1">Cell membrane</location>
        <topology evidence="1">Multi-pass membrane protein</topology>
    </subcellularLocation>
</comment>
<gene>
    <name evidence="10" type="ORF">E4O92_13710</name>
    <name evidence="11" type="ORF">E4O92_13875</name>
</gene>
<keyword evidence="2" id="KW-1003">Cell membrane</keyword>
<dbReference type="Proteomes" id="UP000297258">
    <property type="component" value="Unassembled WGS sequence"/>
</dbReference>
<feature type="transmembrane region" description="Helical" evidence="8">
    <location>
        <begin position="439"/>
        <end position="458"/>
    </location>
</feature>
<evidence type="ECO:0000313" key="10">
    <source>
        <dbReference type="EMBL" id="TFW31439.1"/>
    </source>
</evidence>
<dbReference type="GO" id="GO:0016763">
    <property type="term" value="F:pentosyltransferase activity"/>
    <property type="evidence" value="ECO:0007669"/>
    <property type="project" value="TreeGrafter"/>
</dbReference>
<dbReference type="GO" id="GO:0005886">
    <property type="term" value="C:plasma membrane"/>
    <property type="evidence" value="ECO:0007669"/>
    <property type="project" value="UniProtKB-SubCell"/>
</dbReference>
<dbReference type="EMBL" id="SPUM01000092">
    <property type="protein sequence ID" value="TFW31439.1"/>
    <property type="molecule type" value="Genomic_DNA"/>
</dbReference>
<feature type="transmembrane region" description="Helical" evidence="8">
    <location>
        <begin position="409"/>
        <end position="427"/>
    </location>
</feature>
<keyword evidence="4 10" id="KW-0808">Transferase</keyword>
<evidence type="ECO:0000256" key="7">
    <source>
        <dbReference type="ARBA" id="ARBA00023136"/>
    </source>
</evidence>
<dbReference type="AlphaFoldDB" id="A0A4Y9T3C3"/>
<dbReference type="EMBL" id="SPUM01000092">
    <property type="protein sequence ID" value="TFW31470.1"/>
    <property type="molecule type" value="Genomic_DNA"/>
</dbReference>
<evidence type="ECO:0000256" key="3">
    <source>
        <dbReference type="ARBA" id="ARBA00022676"/>
    </source>
</evidence>
<feature type="transmembrane region" description="Helical" evidence="8">
    <location>
        <begin position="116"/>
        <end position="136"/>
    </location>
</feature>
<feature type="transmembrane region" description="Helical" evidence="8">
    <location>
        <begin position="350"/>
        <end position="365"/>
    </location>
</feature>
<evidence type="ECO:0000256" key="4">
    <source>
        <dbReference type="ARBA" id="ARBA00022679"/>
    </source>
</evidence>
<feature type="transmembrane region" description="Helical" evidence="8">
    <location>
        <begin position="171"/>
        <end position="189"/>
    </location>
</feature>
<name>A0A4Y9T3C3_9BURK</name>
<reference evidence="10 12" key="1">
    <citation type="submission" date="2019-03" db="EMBL/GenBank/DDBJ databases">
        <title>Draft genome of Massilia hortus sp. nov., a novel bacterial species of the Oxalobacteraceae family.</title>
        <authorList>
            <person name="Peta V."/>
            <person name="Raths R."/>
            <person name="Bucking H."/>
        </authorList>
    </citation>
    <scope>NUCLEOTIDE SEQUENCE [LARGE SCALE GENOMIC DNA]</scope>
    <source>
        <strain evidence="10 12">ONC3</strain>
    </source>
</reference>
<evidence type="ECO:0000256" key="1">
    <source>
        <dbReference type="ARBA" id="ARBA00004651"/>
    </source>
</evidence>
<proteinExistence type="predicted"/>
<keyword evidence="6 8" id="KW-1133">Transmembrane helix</keyword>
<dbReference type="GO" id="GO:0010041">
    <property type="term" value="P:response to iron(III) ion"/>
    <property type="evidence" value="ECO:0007669"/>
    <property type="project" value="TreeGrafter"/>
</dbReference>
<feature type="transmembrane region" description="Helical" evidence="8">
    <location>
        <begin position="143"/>
        <end position="165"/>
    </location>
</feature>
<dbReference type="RefSeq" id="WP_135190315.1">
    <property type="nucleotide sequence ID" value="NZ_SPUM01000092.1"/>
</dbReference>
<dbReference type="OrthoDB" id="9775035at2"/>
<keyword evidence="3" id="KW-0328">Glycosyltransferase</keyword>
<feature type="transmembrane region" description="Helical" evidence="8">
    <location>
        <begin position="40"/>
        <end position="60"/>
    </location>
</feature>
<dbReference type="InterPro" id="IPR050297">
    <property type="entry name" value="LipidA_mod_glycosyltrf_83"/>
</dbReference>
<evidence type="ECO:0000313" key="12">
    <source>
        <dbReference type="Proteomes" id="UP000297258"/>
    </source>
</evidence>
<accession>A0A4Y9T3C3</accession>
<dbReference type="InterPro" id="IPR038731">
    <property type="entry name" value="RgtA/B/C-like"/>
</dbReference>
<sequence length="578" mass="63392">MLRKLFSRAVSASQRWRTRSDGTLAVAPGLGMELVGSGTLYALVALLVPAFFLLYGLNAFPLRDNNEGLYAEIAREMLATGQYIIPHLNGVPYIEKPPLLYWLIALSMSVFGPTPFAARLVSAVSMLALCGGLFVFCRRHGNARAGCCASVAVASAFPVALVAHVVLFDPLLTALLGGALLCFLHGYLARSRKAHLAYFFLLALAVLEKGGVALMLAWGSAGVFLLFMHDRSGWRYLFDRTGLALLLLVAAWWHVAAAWQQDGFSRFYFVNEHLLRFLGQRLPDDYHHGPIWFYLPRLLFMLLPWTPFLLLLVRPIGAPDPANRTIVRFCQAAVLFPLVFFSLSQAKADYYMLVSVPALALWLAVEATGRLAGSDRGLALCWGMSAAFAVVMLVAASRAGQHELGLVEVAMLSLAYAAFATVGARLFRSLQSLHARELALLGVAVLGAPVLALVLRAVDARAGRDSSIYVARIILEHPQPERAVFIYRDFEDVFSTLPFYLGRTVPVIDSASRDLQFGCRAAPAATCLSPGEFLRLREKQPVAVAVKASRANEFLALVGERGWQAEWVADKIVFFDSR</sequence>